<feature type="compositionally biased region" description="Basic and acidic residues" evidence="1">
    <location>
        <begin position="56"/>
        <end position="77"/>
    </location>
</feature>
<evidence type="ECO:0000313" key="3">
    <source>
        <dbReference type="Proteomes" id="UP001281761"/>
    </source>
</evidence>
<organism evidence="2 3">
    <name type="scientific">Blattamonas nauphoetae</name>
    <dbReference type="NCBI Taxonomy" id="2049346"/>
    <lineage>
        <taxon>Eukaryota</taxon>
        <taxon>Metamonada</taxon>
        <taxon>Preaxostyla</taxon>
        <taxon>Oxymonadida</taxon>
        <taxon>Blattamonas</taxon>
    </lineage>
</organism>
<protein>
    <submittedName>
        <fullName evidence="2">Uncharacterized protein</fullName>
    </submittedName>
</protein>
<gene>
    <name evidence="2" type="ORF">BLNAU_8805</name>
</gene>
<name>A0ABQ9XXN8_9EUKA</name>
<feature type="region of interest" description="Disordered" evidence="1">
    <location>
        <begin position="307"/>
        <end position="366"/>
    </location>
</feature>
<keyword evidence="3" id="KW-1185">Reference proteome</keyword>
<reference evidence="2 3" key="1">
    <citation type="journal article" date="2022" name="bioRxiv">
        <title>Genomics of Preaxostyla Flagellates Illuminates Evolutionary Transitions and the Path Towards Mitochondrial Loss.</title>
        <authorList>
            <person name="Novak L.V.F."/>
            <person name="Treitli S.C."/>
            <person name="Pyrih J."/>
            <person name="Halakuc P."/>
            <person name="Pipaliya S.V."/>
            <person name="Vacek V."/>
            <person name="Brzon O."/>
            <person name="Soukal P."/>
            <person name="Eme L."/>
            <person name="Dacks J.B."/>
            <person name="Karnkowska A."/>
            <person name="Elias M."/>
            <person name="Hampl V."/>
        </authorList>
    </citation>
    <scope>NUCLEOTIDE SEQUENCE [LARGE SCALE GENOMIC DNA]</scope>
    <source>
        <strain evidence="2">NAU3</strain>
        <tissue evidence="2">Gut</tissue>
    </source>
</reference>
<feature type="region of interest" description="Disordered" evidence="1">
    <location>
        <begin position="436"/>
        <end position="456"/>
    </location>
</feature>
<dbReference type="Proteomes" id="UP001281761">
    <property type="component" value="Unassembled WGS sequence"/>
</dbReference>
<comment type="caution">
    <text evidence="2">The sequence shown here is derived from an EMBL/GenBank/DDBJ whole genome shotgun (WGS) entry which is preliminary data.</text>
</comment>
<sequence length="499" mass="55060">MPKTSPTIGSDNPTSDVRKTPISAIESYPIYATTINSAETTYQVVAITTLAQPVRTDMEQKARERSEFDRSAHRRGETPNSELLRTAGEVERGTDQSVSASPTGRRASSIPSQRPDTVTQPLTFKCSSSSQSAIFMPHEPKMSMSANKLDATIPFRTKQPSISLEREGLIERYDPTFAISADLGRDESIRGGERSKTSVLELDRTTTRRRASRSQQIYQEDAPFIQTYSAAAKPTDLSIIGEKNTTDNAIPGSILVFSDHDDDHAVRCVNECRRVVRESTPSGRTSFTFDSEDTPVLLSIATDSDVVRDGDGEGQKMTALHSGTLGGKGEEEKNENAEEEETVTEETRLVEVSSDTMNDDNPRTSRFSRLVSTPTALATLRGLHQLTIPATSAPKGLPSSFLPSALHNLLFVKVDDIDADHLFIDYQPALCLSTNTSKNSKKRRDETKRPSALPAKRVSVLAGRKRSKKRAIVFIRSTMRRLLCFSSILSPIRRSLFSR</sequence>
<dbReference type="EMBL" id="JARBJD010000058">
    <property type="protein sequence ID" value="KAK2956241.1"/>
    <property type="molecule type" value="Genomic_DNA"/>
</dbReference>
<accession>A0ABQ9XXN8</accession>
<feature type="region of interest" description="Disordered" evidence="1">
    <location>
        <begin position="56"/>
        <end position="120"/>
    </location>
</feature>
<evidence type="ECO:0000313" key="2">
    <source>
        <dbReference type="EMBL" id="KAK2956241.1"/>
    </source>
</evidence>
<feature type="compositionally biased region" description="Polar residues" evidence="1">
    <location>
        <begin position="109"/>
        <end position="120"/>
    </location>
</feature>
<evidence type="ECO:0000256" key="1">
    <source>
        <dbReference type="SAM" id="MobiDB-lite"/>
    </source>
</evidence>
<proteinExistence type="predicted"/>
<feature type="region of interest" description="Disordered" evidence="1">
    <location>
        <begin position="1"/>
        <end position="20"/>
    </location>
</feature>
<feature type="compositionally biased region" description="Polar residues" evidence="1">
    <location>
        <begin position="1"/>
        <end position="15"/>
    </location>
</feature>